<dbReference type="EMBL" id="JAEHFL010000010">
    <property type="protein sequence ID" value="MBK3428385.1"/>
    <property type="molecule type" value="Genomic_DNA"/>
</dbReference>
<keyword evidence="2" id="KW-1185">Reference proteome</keyword>
<organism evidence="1 2">
    <name type="scientific">Corynebacterium tuberculostearicum</name>
    <dbReference type="NCBI Taxonomy" id="38304"/>
    <lineage>
        <taxon>Bacteria</taxon>
        <taxon>Bacillati</taxon>
        <taxon>Actinomycetota</taxon>
        <taxon>Actinomycetes</taxon>
        <taxon>Mycobacteriales</taxon>
        <taxon>Corynebacteriaceae</taxon>
        <taxon>Corynebacterium</taxon>
    </lineage>
</organism>
<proteinExistence type="predicted"/>
<dbReference type="AlphaFoldDB" id="A0A8I1HW94"/>
<sequence length="144" mass="16046">MKTEWSSSAFGGYMNSLLKRYFAEENLISPGAVELRAAWRTPRFAYCVFSVMRVTRGLAYVGMEMFPIPSTGGVSSEEDTAVKGWADQLAGDPLVGDLDYGSGDKIEWLGEVSDNVPQHFMELRRMKADRRIDAELYIPLTGHG</sequence>
<protein>
    <submittedName>
        <fullName evidence="1">Uncharacterized protein</fullName>
    </submittedName>
</protein>
<dbReference type="Proteomes" id="UP000603369">
    <property type="component" value="Unassembled WGS sequence"/>
</dbReference>
<name>A0A8I1HW94_9CORY</name>
<evidence type="ECO:0000313" key="2">
    <source>
        <dbReference type="Proteomes" id="UP000603369"/>
    </source>
</evidence>
<accession>A0A8I1HW94</accession>
<reference evidence="1 2" key="1">
    <citation type="submission" date="2020-12" db="EMBL/GenBank/DDBJ databases">
        <title>Draft genome sequence of the commensal strain Corynebacterium tuberculostearicum MFP09/CIP 102622 isolated from human skin.</title>
        <authorList>
            <person name="Boukerb A.M."/>
            <person name="Janvier X."/>
            <person name="Feuilloley M.G.J."/>
            <person name="Groboillot A."/>
        </authorList>
    </citation>
    <scope>NUCLEOTIDE SEQUENCE [LARGE SCALE GENOMIC DNA]</scope>
    <source>
        <strain evidence="1 2">CIP 102622</strain>
    </source>
</reference>
<dbReference type="RefSeq" id="WP_034668021.1">
    <property type="nucleotide sequence ID" value="NZ_JAEHFL010000010.1"/>
</dbReference>
<comment type="caution">
    <text evidence="1">The sequence shown here is derived from an EMBL/GenBank/DDBJ whole genome shotgun (WGS) entry which is preliminary data.</text>
</comment>
<evidence type="ECO:0000313" key="1">
    <source>
        <dbReference type="EMBL" id="MBK3428385.1"/>
    </source>
</evidence>
<gene>
    <name evidence="1" type="ORF">JDP02_07665</name>
</gene>